<dbReference type="InterPro" id="IPR045888">
    <property type="entry name" value="Erv"/>
</dbReference>
<dbReference type="GO" id="GO:0005783">
    <property type="term" value="C:endoplasmic reticulum"/>
    <property type="evidence" value="ECO:0007669"/>
    <property type="project" value="TreeGrafter"/>
</dbReference>
<evidence type="ECO:0000256" key="4">
    <source>
        <dbReference type="ARBA" id="ARBA00023136"/>
    </source>
</evidence>
<dbReference type="STRING" id="4572.M7Z9S2"/>
<keyword evidence="4 6" id="KW-0472">Membrane</keyword>
<proteinExistence type="predicted"/>
<evidence type="ECO:0000256" key="1">
    <source>
        <dbReference type="ARBA" id="ARBA00004370"/>
    </source>
</evidence>
<dbReference type="InterPro" id="IPR012936">
    <property type="entry name" value="Erv_C"/>
</dbReference>
<protein>
    <recommendedName>
        <fullName evidence="10">Endoplasmic reticulum-Golgi intermediate compartment protein 3</fullName>
    </recommendedName>
</protein>
<evidence type="ECO:0000256" key="6">
    <source>
        <dbReference type="SAM" id="Phobius"/>
    </source>
</evidence>
<keyword evidence="3 6" id="KW-1133">Transmembrane helix</keyword>
<dbReference type="eggNOG" id="KOG2667">
    <property type="taxonomic scope" value="Eukaryota"/>
</dbReference>
<dbReference type="GO" id="GO:0016020">
    <property type="term" value="C:membrane"/>
    <property type="evidence" value="ECO:0007669"/>
    <property type="project" value="UniProtKB-SubCell"/>
</dbReference>
<dbReference type="PANTHER" id="PTHR10984:SF56">
    <property type="entry name" value="ENDOPLASMIC RETICULUM-GOLGI INTERMEDIATE COMPARTMENT PROTEIN 3-LIKE"/>
    <property type="match status" value="1"/>
</dbReference>
<dbReference type="OMA" id="GPTHGMY"/>
<sequence>MELWSKLRSLDAYPKVNEDFYSRTLSGGLITIVSSLAILLLFFSEIRLYLYAATESKLTVDTSRGERLHINRHDIMKKRIDHLGNVIESRKDGVGSPKIERPLQNHGGRLDHNEVYCGSCYGSEESDDQCCNSCEEVRDSYRKKGWALTNVESIDQCKREGFVQRLKDEQGEGCNIHGFVDVNKVAGNFHFAPGKSLDHAFNFLQDMLNFQPENYNASRIISFYLQSNYCIEHKHGPLMADYPLSLKQISHKINKLSFGKEFPAEQLFFVSLWFTIFHVPDSLEYFSVEWKQEQTTGLTGMYQYFVKVVPTIYTDIRGRKIHSNQFSVTEHFREAIGLPRPPPGVYFFYEFSPIQVDFTEENTSLLHFLTNICAIVGGIFTVAGIIDSFVYHGHRAIKKKMEIGKLGPPPYENLTKYSTFAGIFGGGLRETCENRRECRVVRAQWACGFVAFPRRGGAITAEKDVSWAHAGPFHVADPLPIPNPNPNPTHGHRRQGKPPITSSSLPFSLSDEEDHQKKEREQKAGGDEWNKGGTRRRRGTSRRASGLIA</sequence>
<dbReference type="AlphaFoldDB" id="M7Z9S2"/>
<dbReference type="InterPro" id="IPR039542">
    <property type="entry name" value="Erv_N"/>
</dbReference>
<name>M7Z9S2_TRIUA</name>
<evidence type="ECO:0000256" key="3">
    <source>
        <dbReference type="ARBA" id="ARBA00022989"/>
    </source>
</evidence>
<feature type="transmembrane region" description="Helical" evidence="6">
    <location>
        <begin position="20"/>
        <end position="43"/>
    </location>
</feature>
<dbReference type="GO" id="GO:0030134">
    <property type="term" value="C:COPII-coated ER to Golgi transport vesicle"/>
    <property type="evidence" value="ECO:0007669"/>
    <property type="project" value="TreeGrafter"/>
</dbReference>
<dbReference type="PANTHER" id="PTHR10984">
    <property type="entry name" value="ENDOPLASMIC RETICULUM-GOLGI INTERMEDIATE COMPARTMENT PROTEIN"/>
    <property type="match status" value="1"/>
</dbReference>
<dbReference type="EMBL" id="KD153820">
    <property type="protein sequence ID" value="EMS56797.1"/>
    <property type="molecule type" value="Genomic_DNA"/>
</dbReference>
<comment type="subcellular location">
    <subcellularLocation>
        <location evidence="1">Membrane</location>
    </subcellularLocation>
</comment>
<organism evidence="9">
    <name type="scientific">Triticum urartu</name>
    <name type="common">Red wild einkorn</name>
    <name type="synonym">Crithodium urartu</name>
    <dbReference type="NCBI Taxonomy" id="4572"/>
    <lineage>
        <taxon>Eukaryota</taxon>
        <taxon>Viridiplantae</taxon>
        <taxon>Streptophyta</taxon>
        <taxon>Embryophyta</taxon>
        <taxon>Tracheophyta</taxon>
        <taxon>Spermatophyta</taxon>
        <taxon>Magnoliopsida</taxon>
        <taxon>Liliopsida</taxon>
        <taxon>Poales</taxon>
        <taxon>Poaceae</taxon>
        <taxon>BOP clade</taxon>
        <taxon>Pooideae</taxon>
        <taxon>Triticodae</taxon>
        <taxon>Triticeae</taxon>
        <taxon>Triticinae</taxon>
        <taxon>Triticum</taxon>
    </lineage>
</organism>
<feature type="transmembrane region" description="Helical" evidence="6">
    <location>
        <begin position="368"/>
        <end position="391"/>
    </location>
</feature>
<evidence type="ECO:0008006" key="10">
    <source>
        <dbReference type="Google" id="ProtNLM"/>
    </source>
</evidence>
<evidence type="ECO:0000259" key="7">
    <source>
        <dbReference type="Pfam" id="PF07970"/>
    </source>
</evidence>
<dbReference type="Pfam" id="PF13850">
    <property type="entry name" value="ERGIC_N"/>
    <property type="match status" value="1"/>
</dbReference>
<feature type="domain" description="Endoplasmic reticulum vesicle transporter N-terminal" evidence="8">
    <location>
        <begin position="7"/>
        <end position="71"/>
    </location>
</feature>
<evidence type="ECO:0000313" key="9">
    <source>
        <dbReference type="EMBL" id="EMS56797.1"/>
    </source>
</evidence>
<accession>M7Z9S2</accession>
<feature type="domain" description="Endoplasmic reticulum vesicle transporter C-terminal" evidence="7">
    <location>
        <begin position="248"/>
        <end position="387"/>
    </location>
</feature>
<feature type="compositionally biased region" description="Basic and acidic residues" evidence="5">
    <location>
        <begin position="514"/>
        <end position="530"/>
    </location>
</feature>
<feature type="region of interest" description="Disordered" evidence="5">
    <location>
        <begin position="476"/>
        <end position="549"/>
    </location>
</feature>
<keyword evidence="2 6" id="KW-0812">Transmembrane</keyword>
<gene>
    <name evidence="9" type="ORF">TRIUR3_35265</name>
</gene>
<evidence type="ECO:0000259" key="8">
    <source>
        <dbReference type="Pfam" id="PF13850"/>
    </source>
</evidence>
<dbReference type="Pfam" id="PF07970">
    <property type="entry name" value="COPIIcoated_ERV"/>
    <property type="match status" value="2"/>
</dbReference>
<feature type="domain" description="Endoplasmic reticulum vesicle transporter C-terminal" evidence="7">
    <location>
        <begin position="120"/>
        <end position="222"/>
    </location>
</feature>
<evidence type="ECO:0000256" key="5">
    <source>
        <dbReference type="SAM" id="MobiDB-lite"/>
    </source>
</evidence>
<evidence type="ECO:0000256" key="2">
    <source>
        <dbReference type="ARBA" id="ARBA00022692"/>
    </source>
</evidence>
<reference evidence="9" key="1">
    <citation type="journal article" date="2013" name="Nature">
        <title>Draft genome of the wheat A-genome progenitor Triticum urartu.</title>
        <authorList>
            <person name="Ling H.Q."/>
            <person name="Zhao S."/>
            <person name="Liu D."/>
            <person name="Wang J."/>
            <person name="Sun H."/>
            <person name="Zhang C."/>
            <person name="Fan H."/>
            <person name="Li D."/>
            <person name="Dong L."/>
            <person name="Tao Y."/>
            <person name="Gao C."/>
            <person name="Wu H."/>
            <person name="Li Y."/>
            <person name="Cui Y."/>
            <person name="Guo X."/>
            <person name="Zheng S."/>
            <person name="Wang B."/>
            <person name="Yu K."/>
            <person name="Liang Q."/>
            <person name="Yang W."/>
            <person name="Lou X."/>
            <person name="Chen J."/>
            <person name="Feng M."/>
            <person name="Jian J."/>
            <person name="Zhang X."/>
            <person name="Luo G."/>
            <person name="Jiang Y."/>
            <person name="Liu J."/>
            <person name="Wang Z."/>
            <person name="Sha Y."/>
            <person name="Zhang B."/>
            <person name="Wu H."/>
            <person name="Tang D."/>
            <person name="Shen Q."/>
            <person name="Xue P."/>
            <person name="Zou S."/>
            <person name="Wang X."/>
            <person name="Liu X."/>
            <person name="Wang F."/>
            <person name="Yang Y."/>
            <person name="An X."/>
            <person name="Dong Z."/>
            <person name="Zhang K."/>
            <person name="Zhang X."/>
            <person name="Luo M.C."/>
            <person name="Dvorak J."/>
            <person name="Tong Y."/>
            <person name="Wang J."/>
            <person name="Yang H."/>
            <person name="Li Z."/>
            <person name="Wang D."/>
            <person name="Zhang A."/>
            <person name="Wang J."/>
        </authorList>
    </citation>
    <scope>NUCLEOTIDE SEQUENCE</scope>
</reference>